<proteinExistence type="predicted"/>
<protein>
    <submittedName>
        <fullName evidence="2">Uncharacterized protein</fullName>
    </submittedName>
</protein>
<dbReference type="AlphaFoldDB" id="A0A914LHZ4"/>
<reference evidence="2" key="1">
    <citation type="submission" date="2022-11" db="UniProtKB">
        <authorList>
            <consortium name="WormBaseParasite"/>
        </authorList>
    </citation>
    <scope>IDENTIFICATION</scope>
</reference>
<name>A0A914LHZ4_MELIC</name>
<organism evidence="1 2">
    <name type="scientific">Meloidogyne incognita</name>
    <name type="common">Southern root-knot nematode worm</name>
    <name type="synonym">Oxyuris incognita</name>
    <dbReference type="NCBI Taxonomy" id="6306"/>
    <lineage>
        <taxon>Eukaryota</taxon>
        <taxon>Metazoa</taxon>
        <taxon>Ecdysozoa</taxon>
        <taxon>Nematoda</taxon>
        <taxon>Chromadorea</taxon>
        <taxon>Rhabditida</taxon>
        <taxon>Tylenchina</taxon>
        <taxon>Tylenchomorpha</taxon>
        <taxon>Tylenchoidea</taxon>
        <taxon>Meloidogynidae</taxon>
        <taxon>Meloidogyninae</taxon>
        <taxon>Meloidogyne</taxon>
        <taxon>Meloidogyne incognita group</taxon>
    </lineage>
</organism>
<evidence type="ECO:0000313" key="2">
    <source>
        <dbReference type="WBParaSite" id="Minc3s00519g13658"/>
    </source>
</evidence>
<dbReference type="WBParaSite" id="Minc3s00519g13658">
    <property type="protein sequence ID" value="Minc3s00519g13658"/>
    <property type="gene ID" value="Minc3s00519g13658"/>
</dbReference>
<sequence>MYKNKLIELLLNDPNDEFKQFLQCEADAFVVKKTCGLNLNQIIKNAEDKKKNKEIKDNFEKVKNAEEIYEISEITPYKEENRQKGIKNKGKNELIEISANIGSKSKKVLQISPKKKEKYISSVDKKIKNEEGNQLQIEMKKETKKLEKNKEKTSTIITTITNIEEDKIINENEKNLVNKNYDILLERIILILKECK</sequence>
<evidence type="ECO:0000313" key="1">
    <source>
        <dbReference type="Proteomes" id="UP000887563"/>
    </source>
</evidence>
<keyword evidence="1" id="KW-1185">Reference proteome</keyword>
<accession>A0A914LHZ4</accession>
<dbReference type="Proteomes" id="UP000887563">
    <property type="component" value="Unplaced"/>
</dbReference>